<evidence type="ECO:0000313" key="1">
    <source>
        <dbReference type="EMBL" id="CDH52223.1"/>
    </source>
</evidence>
<dbReference type="AlphaFoldDB" id="A0A068RPW0"/>
<dbReference type="VEuPathDB" id="FungiDB:LCOR_03727.1"/>
<sequence length="68" mass="7753">MRTMLISMTKSTSRPSFGVAMGNIGAHGRTPYLCYHPFVISPTFKTFNNELWGLYENEIARRGRKDVV</sequence>
<accession>A0A068RPW0</accession>
<organism evidence="1 2">
    <name type="scientific">Lichtheimia corymbifera JMRC:FSU:9682</name>
    <dbReference type="NCBI Taxonomy" id="1263082"/>
    <lineage>
        <taxon>Eukaryota</taxon>
        <taxon>Fungi</taxon>
        <taxon>Fungi incertae sedis</taxon>
        <taxon>Mucoromycota</taxon>
        <taxon>Mucoromycotina</taxon>
        <taxon>Mucoromycetes</taxon>
        <taxon>Mucorales</taxon>
        <taxon>Lichtheimiaceae</taxon>
        <taxon>Lichtheimia</taxon>
    </lineage>
</organism>
<proteinExistence type="predicted"/>
<dbReference type="Proteomes" id="UP000027586">
    <property type="component" value="Unassembled WGS sequence"/>
</dbReference>
<gene>
    <name evidence="1" type="ORF">LCOR_03727.1</name>
</gene>
<dbReference type="EMBL" id="CBTN010000012">
    <property type="protein sequence ID" value="CDH52223.1"/>
    <property type="molecule type" value="Genomic_DNA"/>
</dbReference>
<keyword evidence="2" id="KW-1185">Reference proteome</keyword>
<comment type="caution">
    <text evidence="1">The sequence shown here is derived from an EMBL/GenBank/DDBJ whole genome shotgun (WGS) entry which is preliminary data.</text>
</comment>
<name>A0A068RPW0_9FUNG</name>
<evidence type="ECO:0000313" key="2">
    <source>
        <dbReference type="Proteomes" id="UP000027586"/>
    </source>
</evidence>
<protein>
    <submittedName>
        <fullName evidence="1">Uncharacterized protein</fullName>
    </submittedName>
</protein>
<reference evidence="1" key="1">
    <citation type="submission" date="2013-08" db="EMBL/GenBank/DDBJ databases">
        <title>Gene expansion shapes genome architecture in the human pathogen Lichtheimia corymbifera: an evolutionary genomics analysis in the ancient terrestrial Mucorales (Mucoromycotina).</title>
        <authorList>
            <person name="Schwartze V.U."/>
            <person name="Winter S."/>
            <person name="Shelest E."/>
            <person name="Marcet-Houben M."/>
            <person name="Horn F."/>
            <person name="Wehner S."/>
            <person name="Hoffmann K."/>
            <person name="Riege K."/>
            <person name="Sammeth M."/>
            <person name="Nowrousian M."/>
            <person name="Valiante V."/>
            <person name="Linde J."/>
            <person name="Jacobsen I.D."/>
            <person name="Marz M."/>
            <person name="Brakhage A.A."/>
            <person name="Gabaldon T."/>
            <person name="Bocker S."/>
            <person name="Voigt K."/>
        </authorList>
    </citation>
    <scope>NUCLEOTIDE SEQUENCE [LARGE SCALE GENOMIC DNA]</scope>
    <source>
        <strain evidence="1">FSU 9682</strain>
    </source>
</reference>